<keyword evidence="4" id="KW-1185">Reference proteome</keyword>
<feature type="compositionally biased region" description="Basic and acidic residues" evidence="1">
    <location>
        <begin position="220"/>
        <end position="236"/>
    </location>
</feature>
<reference evidence="3 4" key="1">
    <citation type="journal article" date="2021" name="Elife">
        <title>Chloroplast acquisition without the gene transfer in kleptoplastic sea slugs, Plakobranchus ocellatus.</title>
        <authorList>
            <person name="Maeda T."/>
            <person name="Takahashi S."/>
            <person name="Yoshida T."/>
            <person name="Shimamura S."/>
            <person name="Takaki Y."/>
            <person name="Nagai Y."/>
            <person name="Toyoda A."/>
            <person name="Suzuki Y."/>
            <person name="Arimoto A."/>
            <person name="Ishii H."/>
            <person name="Satoh N."/>
            <person name="Nishiyama T."/>
            <person name="Hasebe M."/>
            <person name="Maruyama T."/>
            <person name="Minagawa J."/>
            <person name="Obokata J."/>
            <person name="Shigenobu S."/>
        </authorList>
    </citation>
    <scope>NUCLEOTIDE SEQUENCE [LARGE SCALE GENOMIC DNA]</scope>
</reference>
<feature type="compositionally biased region" description="Basic and acidic residues" evidence="1">
    <location>
        <begin position="355"/>
        <end position="365"/>
    </location>
</feature>
<feature type="region of interest" description="Disordered" evidence="1">
    <location>
        <begin position="203"/>
        <end position="413"/>
    </location>
</feature>
<evidence type="ECO:0000256" key="1">
    <source>
        <dbReference type="SAM" id="MobiDB-lite"/>
    </source>
</evidence>
<dbReference type="AlphaFoldDB" id="A0AAV4GF39"/>
<evidence type="ECO:0000259" key="2">
    <source>
        <dbReference type="SMART" id="SM00343"/>
    </source>
</evidence>
<protein>
    <recommendedName>
        <fullName evidence="2">CCHC-type domain-containing protein</fullName>
    </recommendedName>
</protein>
<dbReference type="EMBL" id="BMAT01004925">
    <property type="protein sequence ID" value="GFR83761.1"/>
    <property type="molecule type" value="Genomic_DNA"/>
</dbReference>
<dbReference type="GO" id="GO:0008270">
    <property type="term" value="F:zinc ion binding"/>
    <property type="evidence" value="ECO:0007669"/>
    <property type="project" value="InterPro"/>
</dbReference>
<organism evidence="3 4">
    <name type="scientific">Elysia marginata</name>
    <dbReference type="NCBI Taxonomy" id="1093978"/>
    <lineage>
        <taxon>Eukaryota</taxon>
        <taxon>Metazoa</taxon>
        <taxon>Spiralia</taxon>
        <taxon>Lophotrochozoa</taxon>
        <taxon>Mollusca</taxon>
        <taxon>Gastropoda</taxon>
        <taxon>Heterobranchia</taxon>
        <taxon>Euthyneura</taxon>
        <taxon>Panpulmonata</taxon>
        <taxon>Sacoglossa</taxon>
        <taxon>Placobranchoidea</taxon>
        <taxon>Plakobranchidae</taxon>
        <taxon>Elysia</taxon>
    </lineage>
</organism>
<feature type="domain" description="CCHC-type" evidence="2">
    <location>
        <begin position="177"/>
        <end position="193"/>
    </location>
</feature>
<dbReference type="Gene3D" id="4.10.60.10">
    <property type="entry name" value="Zinc finger, CCHC-type"/>
    <property type="match status" value="1"/>
</dbReference>
<feature type="compositionally biased region" description="Acidic residues" evidence="1">
    <location>
        <begin position="258"/>
        <end position="275"/>
    </location>
</feature>
<dbReference type="SUPFAM" id="SSF57756">
    <property type="entry name" value="Retrovirus zinc finger-like domains"/>
    <property type="match status" value="1"/>
</dbReference>
<proteinExistence type="predicted"/>
<dbReference type="InterPro" id="IPR036875">
    <property type="entry name" value="Znf_CCHC_sf"/>
</dbReference>
<evidence type="ECO:0000313" key="3">
    <source>
        <dbReference type="EMBL" id="GFR83761.1"/>
    </source>
</evidence>
<evidence type="ECO:0000313" key="4">
    <source>
        <dbReference type="Proteomes" id="UP000762676"/>
    </source>
</evidence>
<dbReference type="InterPro" id="IPR001878">
    <property type="entry name" value="Znf_CCHC"/>
</dbReference>
<accession>A0AAV4GF39</accession>
<dbReference type="GO" id="GO:0003676">
    <property type="term" value="F:nucleic acid binding"/>
    <property type="evidence" value="ECO:0007669"/>
    <property type="project" value="InterPro"/>
</dbReference>
<gene>
    <name evidence="3" type="ORF">ElyMa_002400800</name>
</gene>
<feature type="compositionally biased region" description="Basic and acidic residues" evidence="1">
    <location>
        <begin position="312"/>
        <end position="347"/>
    </location>
</feature>
<feature type="domain" description="CCHC-type" evidence="2">
    <location>
        <begin position="196"/>
        <end position="212"/>
    </location>
</feature>
<comment type="caution">
    <text evidence="3">The sequence shown here is derived from an EMBL/GenBank/DDBJ whole genome shotgun (WGS) entry which is preliminary data.</text>
</comment>
<dbReference type="SMART" id="SM00343">
    <property type="entry name" value="ZnF_C2HC"/>
    <property type="match status" value="2"/>
</dbReference>
<feature type="compositionally biased region" description="Basic and acidic residues" evidence="1">
    <location>
        <begin position="391"/>
        <end position="413"/>
    </location>
</feature>
<dbReference type="Proteomes" id="UP000762676">
    <property type="component" value="Unassembled WGS sequence"/>
</dbReference>
<feature type="compositionally biased region" description="Basic and acidic residues" evidence="1">
    <location>
        <begin position="284"/>
        <end position="304"/>
    </location>
</feature>
<name>A0AAV4GF39_9GAST</name>
<sequence>MSEPADSTQPVFTTARELPHNVDTYEICAAAEKTAGRGSMMGTQRIGALWRLYPLDRETRVKLLIEGITIKNQKINLHSQNPFIVRGNYETPSTRLSISDVPISYSNTMLETNLTKLGVKIQSKITMEKVRDRSGNLTDWVTGRRIVWIEMPSTTPPFTTQMGPFKASLIYREQKNVCRRCFRQGHKTEECKNEEVCIKCGKPGHRKSDGKFETSSLTENLDHLDNEPGRDEREDIYTENNNDGEMEEGEVSSGEVTNENDIDVGEMEGREEESDNMSIVKDVTNMEKDNTNVKLKSQESKGTPDEIVSLTDNEKRNEKQKNLTENIRKDSIKDNREGRIEEKPAERGRRKHKNQKEIGKKDSQEHTLPFFLNKARSLSQKRSRPRSRSPTQEEERKQRPKTEQNPENKQKDK</sequence>